<gene>
    <name evidence="1" type="ORF">BQ8482_220174</name>
</gene>
<evidence type="ECO:0000313" key="2">
    <source>
        <dbReference type="Proteomes" id="UP000245698"/>
    </source>
</evidence>
<keyword evidence="2" id="KW-1185">Reference proteome</keyword>
<sequence>MHGQWHFFTFHFAIGELGQHAPVYAGQDRCHRPCRSLPRRLAKCRSYAWQLAYDRNASVDFWIRLRVRAAGHRGSVARGYVRGERDDLLHTFGYTSRARAALLSYLLLHVIGIARKYSAGGPAWRLRRASAVNRAGKARNQWRSTRTGSRRPATSTWIICASTRRRT</sequence>
<reference evidence="2" key="1">
    <citation type="submission" date="2016-12" db="EMBL/GenBank/DDBJ databases">
        <authorList>
            <person name="Brunel B."/>
        </authorList>
    </citation>
    <scope>NUCLEOTIDE SEQUENCE [LARGE SCALE GENOMIC DNA]</scope>
</reference>
<proteinExistence type="predicted"/>
<dbReference type="AlphaFoldDB" id="A0A2P9ALM4"/>
<evidence type="ECO:0000313" key="1">
    <source>
        <dbReference type="EMBL" id="SJM32003.1"/>
    </source>
</evidence>
<dbReference type="EMBL" id="FUIG01000029">
    <property type="protein sequence ID" value="SJM32003.1"/>
    <property type="molecule type" value="Genomic_DNA"/>
</dbReference>
<protein>
    <submittedName>
        <fullName evidence="1">Uncharacterized protein</fullName>
    </submittedName>
</protein>
<organism evidence="1 2">
    <name type="scientific">Mesorhizobium delmotii</name>
    <dbReference type="NCBI Taxonomy" id="1631247"/>
    <lineage>
        <taxon>Bacteria</taxon>
        <taxon>Pseudomonadati</taxon>
        <taxon>Pseudomonadota</taxon>
        <taxon>Alphaproteobacteria</taxon>
        <taxon>Hyphomicrobiales</taxon>
        <taxon>Phyllobacteriaceae</taxon>
        <taxon>Mesorhizobium</taxon>
    </lineage>
</organism>
<dbReference type="Proteomes" id="UP000245698">
    <property type="component" value="Unassembled WGS sequence"/>
</dbReference>
<accession>A0A2P9ALM4</accession>
<name>A0A2P9ALM4_9HYPH</name>